<evidence type="ECO:0000259" key="4">
    <source>
        <dbReference type="SMART" id="SM00822"/>
    </source>
</evidence>
<feature type="domain" description="Ketoreductase" evidence="4">
    <location>
        <begin position="8"/>
        <end position="183"/>
    </location>
</feature>
<dbReference type="InterPro" id="IPR036291">
    <property type="entry name" value="NAD(P)-bd_dom_sf"/>
</dbReference>
<reference evidence="5 6" key="1">
    <citation type="submission" date="2021-02" db="EMBL/GenBank/DDBJ databases">
        <title>De Novo genome assembly of isolated myxobacteria.</title>
        <authorList>
            <person name="Stevens D.C."/>
        </authorList>
    </citation>
    <scope>NUCLEOTIDE SEQUENCE [LARGE SCALE GENOMIC DNA]</scope>
    <source>
        <strain evidence="6">SCPEA02</strain>
    </source>
</reference>
<dbReference type="PANTHER" id="PTHR43976:SF16">
    <property type="entry name" value="SHORT-CHAIN DEHYDROGENASE_REDUCTASE FAMILY PROTEIN"/>
    <property type="match status" value="1"/>
</dbReference>
<dbReference type="PROSITE" id="PS00061">
    <property type="entry name" value="ADH_SHORT"/>
    <property type="match status" value="1"/>
</dbReference>
<dbReference type="Gene3D" id="3.40.50.720">
    <property type="entry name" value="NAD(P)-binding Rossmann-like Domain"/>
    <property type="match status" value="1"/>
</dbReference>
<evidence type="ECO:0000313" key="5">
    <source>
        <dbReference type="EMBL" id="QSQ20539.1"/>
    </source>
</evidence>
<dbReference type="PANTHER" id="PTHR43976">
    <property type="entry name" value="SHORT CHAIN DEHYDROGENASE"/>
    <property type="match status" value="1"/>
</dbReference>
<dbReference type="Pfam" id="PF00106">
    <property type="entry name" value="adh_short"/>
    <property type="match status" value="1"/>
</dbReference>
<evidence type="ECO:0000256" key="3">
    <source>
        <dbReference type="RuleBase" id="RU000363"/>
    </source>
</evidence>
<organism evidence="5 6">
    <name type="scientific">Pyxidicoccus parkwayensis</name>
    <dbReference type="NCBI Taxonomy" id="2813578"/>
    <lineage>
        <taxon>Bacteria</taxon>
        <taxon>Pseudomonadati</taxon>
        <taxon>Myxococcota</taxon>
        <taxon>Myxococcia</taxon>
        <taxon>Myxococcales</taxon>
        <taxon>Cystobacterineae</taxon>
        <taxon>Myxococcaceae</taxon>
        <taxon>Pyxidicoccus</taxon>
    </lineage>
</organism>
<dbReference type="InterPro" id="IPR057326">
    <property type="entry name" value="KR_dom"/>
</dbReference>
<sequence length="276" mass="29718">MVASQGSRVVLITGASSGIGRACAELLSERGYIVYGTSRQPLAEAPKGWRWLALDVTRDDSVQRAVDAVLAAEGRIDVVVNNAGYALAGALEDTSIEEAKQQLDTNLLGAMRVCKAVLPSMRERRSGLFIHISSLGGEVGLPFQGLYSASKFALEGLTESLRQEVAPFGIQATLVQPGDVRTRITDNRVQAGQSGPGSAYRAHFETALRTIEADERSGVPPEDVARRVLELLESGSVRVRYSVGKLAQRAAVMAKWVLPSRTFESIVMSLYGLSRN</sequence>
<dbReference type="InterPro" id="IPR002347">
    <property type="entry name" value="SDR_fam"/>
</dbReference>
<accession>A0ABX7NT04</accession>
<name>A0ABX7NT04_9BACT</name>
<protein>
    <submittedName>
        <fullName evidence="5">SDR family oxidoreductase</fullName>
    </submittedName>
</protein>
<dbReference type="InterPro" id="IPR051911">
    <property type="entry name" value="SDR_oxidoreductase"/>
</dbReference>
<evidence type="ECO:0000313" key="6">
    <source>
        <dbReference type="Proteomes" id="UP000662747"/>
    </source>
</evidence>
<dbReference type="EMBL" id="CP071090">
    <property type="protein sequence ID" value="QSQ20539.1"/>
    <property type="molecule type" value="Genomic_DNA"/>
</dbReference>
<dbReference type="InterPro" id="IPR020904">
    <property type="entry name" value="Sc_DH/Rdtase_CS"/>
</dbReference>
<proteinExistence type="inferred from homology"/>
<dbReference type="RefSeq" id="WP_206722119.1">
    <property type="nucleotide sequence ID" value="NZ_CP071090.1"/>
</dbReference>
<dbReference type="CDD" id="cd05374">
    <property type="entry name" value="17beta-HSD-like_SDR_c"/>
    <property type="match status" value="1"/>
</dbReference>
<dbReference type="PRINTS" id="PR00080">
    <property type="entry name" value="SDRFAMILY"/>
</dbReference>
<dbReference type="Proteomes" id="UP000662747">
    <property type="component" value="Chromosome"/>
</dbReference>
<gene>
    <name evidence="5" type="ORF">JY651_35650</name>
</gene>
<comment type="similarity">
    <text evidence="1 3">Belongs to the short-chain dehydrogenases/reductases (SDR) family.</text>
</comment>
<keyword evidence="6" id="KW-1185">Reference proteome</keyword>
<evidence type="ECO:0000256" key="1">
    <source>
        <dbReference type="ARBA" id="ARBA00006484"/>
    </source>
</evidence>
<dbReference type="PRINTS" id="PR00081">
    <property type="entry name" value="GDHRDH"/>
</dbReference>
<evidence type="ECO:0000256" key="2">
    <source>
        <dbReference type="ARBA" id="ARBA00023002"/>
    </source>
</evidence>
<keyword evidence="2" id="KW-0560">Oxidoreductase</keyword>
<dbReference type="SMART" id="SM00822">
    <property type="entry name" value="PKS_KR"/>
    <property type="match status" value="1"/>
</dbReference>
<dbReference type="SUPFAM" id="SSF51735">
    <property type="entry name" value="NAD(P)-binding Rossmann-fold domains"/>
    <property type="match status" value="1"/>
</dbReference>